<dbReference type="InterPro" id="IPR000157">
    <property type="entry name" value="TIR_dom"/>
</dbReference>
<organism evidence="2 3">
    <name type="scientific">Crinalium epipsammum PCC 9333</name>
    <dbReference type="NCBI Taxonomy" id="1173022"/>
    <lineage>
        <taxon>Bacteria</taxon>
        <taxon>Bacillati</taxon>
        <taxon>Cyanobacteriota</taxon>
        <taxon>Cyanophyceae</taxon>
        <taxon>Gomontiellales</taxon>
        <taxon>Gomontiellaceae</taxon>
        <taxon>Crinalium</taxon>
    </lineage>
</organism>
<dbReference type="GO" id="GO:0007165">
    <property type="term" value="P:signal transduction"/>
    <property type="evidence" value="ECO:0007669"/>
    <property type="project" value="InterPro"/>
</dbReference>
<dbReference type="KEGG" id="cep:Cri9333_3422"/>
<evidence type="ECO:0000313" key="2">
    <source>
        <dbReference type="EMBL" id="AFZ14250.1"/>
    </source>
</evidence>
<keyword evidence="3" id="KW-1185">Reference proteome</keyword>
<dbReference type="HOGENOM" id="CLU_381175_0_0_3"/>
<accession>K9W473</accession>
<proteinExistence type="predicted"/>
<protein>
    <recommendedName>
        <fullName evidence="1">TIR domain-containing protein</fullName>
    </recommendedName>
</protein>
<dbReference type="SUPFAM" id="SSF52200">
    <property type="entry name" value="Toll/Interleukin receptor TIR domain"/>
    <property type="match status" value="1"/>
</dbReference>
<dbReference type="Gene3D" id="3.40.50.300">
    <property type="entry name" value="P-loop containing nucleotide triphosphate hydrolases"/>
    <property type="match status" value="1"/>
</dbReference>
<feature type="domain" description="TIR" evidence="1">
    <location>
        <begin position="597"/>
        <end position="717"/>
    </location>
</feature>
<dbReference type="InterPro" id="IPR027417">
    <property type="entry name" value="P-loop_NTPase"/>
</dbReference>
<evidence type="ECO:0000259" key="1">
    <source>
        <dbReference type="Pfam" id="PF13676"/>
    </source>
</evidence>
<sequence>MSGYSENSKFIEAFLRKVASGRDFTQDIWVEREVKRQGEGGEVTKASSSSQKIIGKQIHNLTQLLEDDLDYCFNRGRFVFRFITAIAGSGKTALLSYFRELIKIDNDRSKYSIIVSFDFSAKLHPSSNIQEFSSKFYSYILAETLWKVLTNEEIKPVAKYVLEELIGKNNFPVLEQSRDFEISFLGKFNKYIKDVNIDWQDVFLRVINEISKINSQYTFIYLIDELDDALRKCEDQDQQEIRGVFKSLTNKISSQDYNDEVRLLIYMAGTSDILSKFINSESASERRFSTLSISLGSGLSNEFHKIREKINKRIESAYNNCENFAEAFCKIQEIDNKVQSKLQTNMRVLGNYCRDYALAALEIYEEYFGDKSENHFQGSAKQLTYLVDSLCQDSWKDYLNQPEYKLQLEKTTNNSDEHIFKCYAKLLKHGEIVASAYGGSRNYELLSVYVDKFIQLLEKSNFKPDDHNDTPPNIAFIISPAQCSSFIKNKLISKKIQLINSSEITMNTVTSNSSVSTQELVPENKSSIDINMANHDALIKVFKNTNIGRSIISKIIDSRPYKDIEDLFSKVKGIGVERRKTLQDKLNRNEICFRIGVFISYNSKDKSEVEKIISNLKENKISYWIDEEILGGEEIRKKLEEVIKDDNLWAAAIFYGNNGPGRWQDVEISALFRKYLKNDHPVIPVVLKSCKSDPQISPFLENHKYVDFRKRSQDQYDFLVRSIKRE</sequence>
<dbReference type="InterPro" id="IPR035897">
    <property type="entry name" value="Toll_tir_struct_dom_sf"/>
</dbReference>
<dbReference type="OrthoDB" id="466317at2"/>
<dbReference type="Pfam" id="PF13676">
    <property type="entry name" value="TIR_2"/>
    <property type="match status" value="1"/>
</dbReference>
<dbReference type="eggNOG" id="COG1555">
    <property type="taxonomic scope" value="Bacteria"/>
</dbReference>
<evidence type="ECO:0000313" key="3">
    <source>
        <dbReference type="Proteomes" id="UP000010472"/>
    </source>
</evidence>
<dbReference type="RefSeq" id="WP_015204356.1">
    <property type="nucleotide sequence ID" value="NC_019753.1"/>
</dbReference>
<reference evidence="2 3" key="1">
    <citation type="submission" date="2012-06" db="EMBL/GenBank/DDBJ databases">
        <title>Finished chromosome of genome of Crinalium epipsammum PCC 9333.</title>
        <authorList>
            <consortium name="US DOE Joint Genome Institute"/>
            <person name="Gugger M."/>
            <person name="Coursin T."/>
            <person name="Rippka R."/>
            <person name="Tandeau De Marsac N."/>
            <person name="Huntemann M."/>
            <person name="Wei C.-L."/>
            <person name="Han J."/>
            <person name="Detter J.C."/>
            <person name="Han C."/>
            <person name="Tapia R."/>
            <person name="Davenport K."/>
            <person name="Daligault H."/>
            <person name="Erkkila T."/>
            <person name="Gu W."/>
            <person name="Munk A.C.C."/>
            <person name="Teshima H."/>
            <person name="Xu Y."/>
            <person name="Chain P."/>
            <person name="Chen A."/>
            <person name="Krypides N."/>
            <person name="Mavromatis K."/>
            <person name="Markowitz V."/>
            <person name="Szeto E."/>
            <person name="Ivanova N."/>
            <person name="Mikhailova N."/>
            <person name="Ovchinnikova G."/>
            <person name="Pagani I."/>
            <person name="Pati A."/>
            <person name="Goodwin L."/>
            <person name="Peters L."/>
            <person name="Pitluck S."/>
            <person name="Woyke T."/>
            <person name="Kerfeld C."/>
        </authorList>
    </citation>
    <scope>NUCLEOTIDE SEQUENCE [LARGE SCALE GENOMIC DNA]</scope>
    <source>
        <strain evidence="2 3">PCC 9333</strain>
    </source>
</reference>
<dbReference type="Proteomes" id="UP000010472">
    <property type="component" value="Chromosome"/>
</dbReference>
<dbReference type="Gene3D" id="3.40.50.10140">
    <property type="entry name" value="Toll/interleukin-1 receptor homology (TIR) domain"/>
    <property type="match status" value="1"/>
</dbReference>
<gene>
    <name evidence="2" type="ORF">Cri9333_3422</name>
</gene>
<dbReference type="EMBL" id="CP003620">
    <property type="protein sequence ID" value="AFZ14250.1"/>
    <property type="molecule type" value="Genomic_DNA"/>
</dbReference>
<dbReference type="Gene3D" id="1.10.150.320">
    <property type="entry name" value="Photosystem II 12 kDa extrinsic protein"/>
    <property type="match status" value="1"/>
</dbReference>
<dbReference type="AlphaFoldDB" id="K9W473"/>
<dbReference type="SUPFAM" id="SSF81585">
    <property type="entry name" value="PsbU/PolX domain-like"/>
    <property type="match status" value="1"/>
</dbReference>
<dbReference type="STRING" id="1173022.Cri9333_3422"/>
<name>K9W473_9CYAN</name>